<dbReference type="SUPFAM" id="SSF81301">
    <property type="entry name" value="Nucleotidyltransferase"/>
    <property type="match status" value="1"/>
</dbReference>
<feature type="domain" description="TGS" evidence="7">
    <location>
        <begin position="383"/>
        <end position="446"/>
    </location>
</feature>
<dbReference type="Pfam" id="PF13328">
    <property type="entry name" value="HD_4"/>
    <property type="match status" value="1"/>
</dbReference>
<dbReference type="GO" id="GO:0005886">
    <property type="term" value="C:plasma membrane"/>
    <property type="evidence" value="ECO:0007669"/>
    <property type="project" value="TreeGrafter"/>
</dbReference>
<dbReference type="Pfam" id="PF19296">
    <property type="entry name" value="RelA_AH_RIS"/>
    <property type="match status" value="1"/>
</dbReference>
<dbReference type="PROSITE" id="PS51880">
    <property type="entry name" value="TGS"/>
    <property type="match status" value="1"/>
</dbReference>
<dbReference type="InterPro" id="IPR006674">
    <property type="entry name" value="HD_domain"/>
</dbReference>
<evidence type="ECO:0000256" key="2">
    <source>
        <dbReference type="ARBA" id="ARBA00013251"/>
    </source>
</evidence>
<evidence type="ECO:0000259" key="5">
    <source>
        <dbReference type="PROSITE" id="PS51671"/>
    </source>
</evidence>
<dbReference type="InterPro" id="IPR003607">
    <property type="entry name" value="HD/PDEase_dom"/>
</dbReference>
<evidence type="ECO:0000313" key="8">
    <source>
        <dbReference type="EMBL" id="SHE57212.1"/>
    </source>
</evidence>
<comment type="pathway">
    <text evidence="1">Purine metabolism; ppGpp biosynthesis; ppGpp from GTP: step 1/2.</text>
</comment>
<dbReference type="CDD" id="cd01668">
    <property type="entry name" value="TGS_RSH"/>
    <property type="match status" value="1"/>
</dbReference>
<dbReference type="Pfam" id="PF13291">
    <property type="entry name" value="ACT_4"/>
    <property type="match status" value="1"/>
</dbReference>
<evidence type="ECO:0000313" key="9">
    <source>
        <dbReference type="Proteomes" id="UP000184148"/>
    </source>
</evidence>
<evidence type="ECO:0000256" key="1">
    <source>
        <dbReference type="ARBA" id="ARBA00004976"/>
    </source>
</evidence>
<dbReference type="InterPro" id="IPR004095">
    <property type="entry name" value="TGS"/>
</dbReference>
<dbReference type="Gene3D" id="3.10.20.30">
    <property type="match status" value="1"/>
</dbReference>
<evidence type="ECO:0000256" key="3">
    <source>
        <dbReference type="ARBA" id="ARBA00048244"/>
    </source>
</evidence>
<dbReference type="FunFam" id="3.30.460.10:FF:000001">
    <property type="entry name" value="GTP pyrophosphokinase RelA"/>
    <property type="match status" value="1"/>
</dbReference>
<evidence type="ECO:0000259" key="6">
    <source>
        <dbReference type="PROSITE" id="PS51831"/>
    </source>
</evidence>
<evidence type="ECO:0000259" key="7">
    <source>
        <dbReference type="PROSITE" id="PS51880"/>
    </source>
</evidence>
<dbReference type="Gene3D" id="3.30.460.10">
    <property type="entry name" value="Beta Polymerase, domain 2"/>
    <property type="match status" value="1"/>
</dbReference>
<dbReference type="FunFam" id="1.10.3210.10:FF:000001">
    <property type="entry name" value="GTP pyrophosphokinase RelA"/>
    <property type="match status" value="1"/>
</dbReference>
<dbReference type="InterPro" id="IPR045865">
    <property type="entry name" value="ACT-like_dom_sf"/>
</dbReference>
<dbReference type="UniPathway" id="UPA00908">
    <property type="reaction ID" value="UER00884"/>
</dbReference>
<dbReference type="SUPFAM" id="SSF81271">
    <property type="entry name" value="TGS-like"/>
    <property type="match status" value="1"/>
</dbReference>
<dbReference type="PANTHER" id="PTHR21262">
    <property type="entry name" value="GUANOSINE-3',5'-BIS DIPHOSPHATE 3'-PYROPHOSPHOHYDROLASE"/>
    <property type="match status" value="1"/>
</dbReference>
<dbReference type="InterPro" id="IPR012676">
    <property type="entry name" value="TGS-like"/>
</dbReference>
<proteinExistence type="inferred from homology"/>
<feature type="domain" description="HD" evidence="6">
    <location>
        <begin position="45"/>
        <end position="144"/>
    </location>
</feature>
<dbReference type="SUPFAM" id="SSF55021">
    <property type="entry name" value="ACT-like"/>
    <property type="match status" value="1"/>
</dbReference>
<keyword evidence="8" id="KW-0808">Transferase</keyword>
<dbReference type="STRING" id="1121429.SAMN02745133_00678"/>
<dbReference type="PROSITE" id="PS51671">
    <property type="entry name" value="ACT"/>
    <property type="match status" value="1"/>
</dbReference>
<protein>
    <recommendedName>
        <fullName evidence="2">GTP diphosphokinase</fullName>
        <ecNumber evidence="2">2.7.6.5</ecNumber>
    </recommendedName>
</protein>
<dbReference type="Pfam" id="PF02824">
    <property type="entry name" value="TGS"/>
    <property type="match status" value="1"/>
</dbReference>
<keyword evidence="9" id="KW-1185">Reference proteome</keyword>
<dbReference type="PROSITE" id="PS51831">
    <property type="entry name" value="HD"/>
    <property type="match status" value="1"/>
</dbReference>
<sequence length="723" mass="82890">MSSLFELEQKVLLYNPSADIAFLRKAYNFAENAHRGQKRISGEDYIVHPLAISIILAELQLDVQTVAAGLLHDVVEDTGITLTDIENNFGPEVATMVDGVTKLGKLQYQTKEERQAENLRKMFLAMAKDIRVILIKLADRLHNLRTLQFQSERKQKEVAEETLHFFAPMAHRLGIYKIKWELEDLSFRYLEPEQYQRMKAQIAKSRAKREEYIQGVIKELAEKLAAVNIKAEIQGRPKNLYSIYQKMIEQQKELKDIFDVQAVRVLVNSVKDCYGALGIAHTLWKPIPGRFKDYIAMPKSNMYQSLHTTVIGPNGEPVEIQIRTWEMHRVAEYGIAAHWRYKEGAQGEKDFDKKLAWIRQMLDAQHEARDAREFMENLKIDLFSQSVFVFTPKGDVMELPAGAVPLDFAYRIHTDVGHRTVGAKVNGRIVPLDYKLKNGDIVEIITSKASNGPSRDWLNIVKTSQAKNRIRQWFKKERRDENIARGRDALEREARKQGLDLELVRGEKLQEYARRLAQSSVDDLYAAIGDGQMMPSQIVTRIREEYRTEKERRPLAEEMMKKAESKAAEWGKPTQGIRVKGIDNLLIRLAHCCNPVPGDPIVGYITRGRGVSIHRADCANLQPIQSNEPERIVEVAWDKDFQSPFHVKLEITGLDRAGFLNEILNVLLDLKINASRVNARSRKDRVATIELALQVRNTEQLEYLVNKIKKVKDTYGVRRVSTG</sequence>
<dbReference type="AlphaFoldDB" id="A0A1M4UKB0"/>
<reference evidence="9" key="1">
    <citation type="submission" date="2016-11" db="EMBL/GenBank/DDBJ databases">
        <authorList>
            <person name="Varghese N."/>
            <person name="Submissions S."/>
        </authorList>
    </citation>
    <scope>NUCLEOTIDE SEQUENCE [LARGE SCALE GENOMIC DNA]</scope>
    <source>
        <strain evidence="9">DSM 12395</strain>
    </source>
</reference>
<dbReference type="NCBIfam" id="TIGR00691">
    <property type="entry name" value="spoT_relA"/>
    <property type="match status" value="1"/>
</dbReference>
<dbReference type="GO" id="GO:0008728">
    <property type="term" value="F:GTP diphosphokinase activity"/>
    <property type="evidence" value="ECO:0007669"/>
    <property type="project" value="UniProtKB-EC"/>
</dbReference>
<comment type="catalytic activity">
    <reaction evidence="3">
        <text>GTP + ATP = guanosine 3'-diphosphate 5'-triphosphate + AMP</text>
        <dbReference type="Rhea" id="RHEA:22088"/>
        <dbReference type="ChEBI" id="CHEBI:30616"/>
        <dbReference type="ChEBI" id="CHEBI:37565"/>
        <dbReference type="ChEBI" id="CHEBI:142410"/>
        <dbReference type="ChEBI" id="CHEBI:456215"/>
        <dbReference type="EC" id="2.7.6.5"/>
    </reaction>
</comment>
<dbReference type="InterPro" id="IPR012675">
    <property type="entry name" value="Beta-grasp_dom_sf"/>
</dbReference>
<feature type="domain" description="ACT" evidence="5">
    <location>
        <begin position="648"/>
        <end position="722"/>
    </location>
</feature>
<dbReference type="CDD" id="cd04876">
    <property type="entry name" value="ACT_RelA-SpoT"/>
    <property type="match status" value="1"/>
</dbReference>
<dbReference type="GO" id="GO:0015970">
    <property type="term" value="P:guanosine tetraphosphate biosynthetic process"/>
    <property type="evidence" value="ECO:0007669"/>
    <property type="project" value="UniProtKB-UniPathway"/>
</dbReference>
<dbReference type="GO" id="GO:0016301">
    <property type="term" value="F:kinase activity"/>
    <property type="evidence" value="ECO:0007669"/>
    <property type="project" value="UniProtKB-KW"/>
</dbReference>
<gene>
    <name evidence="8" type="ORF">SAMN02745133_00678</name>
</gene>
<organism evidence="8 9">
    <name type="scientific">Desulforamulus putei DSM 12395</name>
    <dbReference type="NCBI Taxonomy" id="1121429"/>
    <lineage>
        <taxon>Bacteria</taxon>
        <taxon>Bacillati</taxon>
        <taxon>Bacillota</taxon>
        <taxon>Clostridia</taxon>
        <taxon>Eubacteriales</taxon>
        <taxon>Peptococcaceae</taxon>
        <taxon>Desulforamulus</taxon>
    </lineage>
</organism>
<keyword evidence="8" id="KW-0418">Kinase</keyword>
<dbReference type="SMART" id="SM00471">
    <property type="entry name" value="HDc"/>
    <property type="match status" value="1"/>
</dbReference>
<name>A0A1M4UKB0_9FIRM</name>
<dbReference type="FunFam" id="3.10.20.30:FF:000002">
    <property type="entry name" value="GTP pyrophosphokinase (RelA/SpoT)"/>
    <property type="match status" value="1"/>
</dbReference>
<dbReference type="Gene3D" id="1.10.3210.10">
    <property type="entry name" value="Hypothetical protein af1432"/>
    <property type="match status" value="1"/>
</dbReference>
<dbReference type="InterPro" id="IPR007685">
    <property type="entry name" value="RelA_SpoT"/>
</dbReference>
<comment type="function">
    <text evidence="4">In eubacteria ppGpp (guanosine 3'-diphosphate 5'-diphosphate) is a mediator of the stringent response that coordinates a variety of cellular activities in response to changes in nutritional abundance.</text>
</comment>
<dbReference type="Gene3D" id="3.30.70.260">
    <property type="match status" value="1"/>
</dbReference>
<dbReference type="EMBL" id="FQUY01000003">
    <property type="protein sequence ID" value="SHE57212.1"/>
    <property type="molecule type" value="Genomic_DNA"/>
</dbReference>
<dbReference type="SMART" id="SM00954">
    <property type="entry name" value="RelA_SpoT"/>
    <property type="match status" value="1"/>
</dbReference>
<dbReference type="InterPro" id="IPR045600">
    <property type="entry name" value="RelA/SpoT_AH_RIS"/>
</dbReference>
<dbReference type="InterPro" id="IPR043519">
    <property type="entry name" value="NT_sf"/>
</dbReference>
<evidence type="ECO:0000256" key="4">
    <source>
        <dbReference type="RuleBase" id="RU003847"/>
    </source>
</evidence>
<dbReference type="CDD" id="cd00077">
    <property type="entry name" value="HDc"/>
    <property type="match status" value="1"/>
</dbReference>
<dbReference type="EC" id="2.7.6.5" evidence="2"/>
<dbReference type="InterPro" id="IPR004811">
    <property type="entry name" value="RelA/Spo_fam"/>
</dbReference>
<dbReference type="InterPro" id="IPR033655">
    <property type="entry name" value="TGS_RelA/SpoT"/>
</dbReference>
<dbReference type="InterPro" id="IPR002912">
    <property type="entry name" value="ACT_dom"/>
</dbReference>
<dbReference type="RefSeq" id="WP_073235732.1">
    <property type="nucleotide sequence ID" value="NZ_FQUY01000003.1"/>
</dbReference>
<dbReference type="Proteomes" id="UP000184148">
    <property type="component" value="Unassembled WGS sequence"/>
</dbReference>
<dbReference type="OrthoDB" id="9805041at2"/>
<dbReference type="SUPFAM" id="SSF109604">
    <property type="entry name" value="HD-domain/PDEase-like"/>
    <property type="match status" value="1"/>
</dbReference>
<dbReference type="PANTHER" id="PTHR21262:SF31">
    <property type="entry name" value="GTP PYROPHOSPHOKINASE"/>
    <property type="match status" value="1"/>
</dbReference>
<dbReference type="CDD" id="cd05399">
    <property type="entry name" value="NT_Rel-Spo_like"/>
    <property type="match status" value="1"/>
</dbReference>
<dbReference type="Pfam" id="PF04607">
    <property type="entry name" value="RelA_SpoT"/>
    <property type="match status" value="1"/>
</dbReference>
<accession>A0A1M4UKB0</accession>
<comment type="similarity">
    <text evidence="4">Belongs to the relA/spoT family.</text>
</comment>